<organism evidence="1 2">
    <name type="scientific">Brassica cretica</name>
    <name type="common">Mustard</name>
    <dbReference type="NCBI Taxonomy" id="69181"/>
    <lineage>
        <taxon>Eukaryota</taxon>
        <taxon>Viridiplantae</taxon>
        <taxon>Streptophyta</taxon>
        <taxon>Embryophyta</taxon>
        <taxon>Tracheophyta</taxon>
        <taxon>Spermatophyta</taxon>
        <taxon>Magnoliopsida</taxon>
        <taxon>eudicotyledons</taxon>
        <taxon>Gunneridae</taxon>
        <taxon>Pentapetalae</taxon>
        <taxon>rosids</taxon>
        <taxon>malvids</taxon>
        <taxon>Brassicales</taxon>
        <taxon>Brassicaceae</taxon>
        <taxon>Brassiceae</taxon>
        <taxon>Brassica</taxon>
    </lineage>
</organism>
<dbReference type="EMBL" id="QGKW02002005">
    <property type="protein sequence ID" value="KAF2542834.1"/>
    <property type="molecule type" value="Genomic_DNA"/>
</dbReference>
<protein>
    <submittedName>
        <fullName evidence="1">Uncharacterized protein</fullName>
    </submittedName>
</protein>
<proteinExistence type="predicted"/>
<dbReference type="Proteomes" id="UP000712281">
    <property type="component" value="Unassembled WGS sequence"/>
</dbReference>
<accession>A0A8S9GCN0</accession>
<reference evidence="1" key="1">
    <citation type="submission" date="2019-12" db="EMBL/GenBank/DDBJ databases">
        <title>Genome sequencing and annotation of Brassica cretica.</title>
        <authorList>
            <person name="Studholme D.J."/>
            <person name="Sarris P.F."/>
        </authorList>
    </citation>
    <scope>NUCLEOTIDE SEQUENCE</scope>
    <source>
        <strain evidence="1">PFS-001/15</strain>
        <tissue evidence="1">Leaf</tissue>
    </source>
</reference>
<gene>
    <name evidence="1" type="ORF">F2Q68_00032660</name>
</gene>
<comment type="caution">
    <text evidence="1">The sequence shown here is derived from an EMBL/GenBank/DDBJ whole genome shotgun (WGS) entry which is preliminary data.</text>
</comment>
<dbReference type="PANTHER" id="PTHR47318">
    <property type="entry name" value="PEPTIDYL-PROLYL CIS-TRANS ISOMERASE CYP37, CHLOROPLASTIC"/>
    <property type="match status" value="1"/>
</dbReference>
<dbReference type="AlphaFoldDB" id="A0A8S9GCN0"/>
<evidence type="ECO:0000313" key="2">
    <source>
        <dbReference type="Proteomes" id="UP000712281"/>
    </source>
</evidence>
<sequence>MCGNSRLAGRGTVEITIEKSDGSTFQAEAEVDIDGYSAPVTAGNSAKLVR</sequence>
<name>A0A8S9GCN0_BRACR</name>
<dbReference type="InterPro" id="IPR044259">
    <property type="entry name" value="CYP37-like"/>
</dbReference>
<evidence type="ECO:0000313" key="1">
    <source>
        <dbReference type="EMBL" id="KAF2542834.1"/>
    </source>
</evidence>
<dbReference type="PANTHER" id="PTHR47318:SF1">
    <property type="entry name" value="PEPTIDYL-PROLYL CIS-TRANS ISOMERASE CYP37, CHLOROPLASTIC"/>
    <property type="match status" value="1"/>
</dbReference>